<organism evidence="2 3">
    <name type="scientific">Portunus trituberculatus</name>
    <name type="common">Swimming crab</name>
    <name type="synonym">Neptunus trituberculatus</name>
    <dbReference type="NCBI Taxonomy" id="210409"/>
    <lineage>
        <taxon>Eukaryota</taxon>
        <taxon>Metazoa</taxon>
        <taxon>Ecdysozoa</taxon>
        <taxon>Arthropoda</taxon>
        <taxon>Crustacea</taxon>
        <taxon>Multicrustacea</taxon>
        <taxon>Malacostraca</taxon>
        <taxon>Eumalacostraca</taxon>
        <taxon>Eucarida</taxon>
        <taxon>Decapoda</taxon>
        <taxon>Pleocyemata</taxon>
        <taxon>Brachyura</taxon>
        <taxon>Eubrachyura</taxon>
        <taxon>Portunoidea</taxon>
        <taxon>Portunidae</taxon>
        <taxon>Portuninae</taxon>
        <taxon>Portunus</taxon>
    </lineage>
</organism>
<dbReference type="EMBL" id="VSRR010136874">
    <property type="protein sequence ID" value="MPD03596.1"/>
    <property type="molecule type" value="Genomic_DNA"/>
</dbReference>
<sequence length="88" mass="9821">MINRRLTTDDSTPTHLTSAAVILLVKTVWFLTTTKYQELSSTEHQAPRNINYQASSTKYHKAPSTKDQALGTTKHQASNTKPQAPSKH</sequence>
<dbReference type="AlphaFoldDB" id="A0A5B7K9U1"/>
<name>A0A5B7K9U1_PORTR</name>
<comment type="caution">
    <text evidence="2">The sequence shown here is derived from an EMBL/GenBank/DDBJ whole genome shotgun (WGS) entry which is preliminary data.</text>
</comment>
<evidence type="ECO:0000256" key="1">
    <source>
        <dbReference type="SAM" id="MobiDB-lite"/>
    </source>
</evidence>
<proteinExistence type="predicted"/>
<reference evidence="2 3" key="1">
    <citation type="submission" date="2019-05" db="EMBL/GenBank/DDBJ databases">
        <title>Another draft genome of Portunus trituberculatus and its Hox gene families provides insights of decapod evolution.</title>
        <authorList>
            <person name="Jeong J.-H."/>
            <person name="Song I."/>
            <person name="Kim S."/>
            <person name="Choi T."/>
            <person name="Kim D."/>
            <person name="Ryu S."/>
            <person name="Kim W."/>
        </authorList>
    </citation>
    <scope>NUCLEOTIDE SEQUENCE [LARGE SCALE GENOMIC DNA]</scope>
    <source>
        <tissue evidence="2">Muscle</tissue>
    </source>
</reference>
<protein>
    <submittedName>
        <fullName evidence="2">Uncharacterized protein</fullName>
    </submittedName>
</protein>
<gene>
    <name evidence="2" type="ORF">E2C01_099237</name>
</gene>
<keyword evidence="3" id="KW-1185">Reference proteome</keyword>
<evidence type="ECO:0000313" key="3">
    <source>
        <dbReference type="Proteomes" id="UP000324222"/>
    </source>
</evidence>
<dbReference type="Proteomes" id="UP000324222">
    <property type="component" value="Unassembled WGS sequence"/>
</dbReference>
<feature type="region of interest" description="Disordered" evidence="1">
    <location>
        <begin position="40"/>
        <end position="88"/>
    </location>
</feature>
<evidence type="ECO:0000313" key="2">
    <source>
        <dbReference type="EMBL" id="MPD03596.1"/>
    </source>
</evidence>
<feature type="compositionally biased region" description="Polar residues" evidence="1">
    <location>
        <begin position="65"/>
        <end position="88"/>
    </location>
</feature>
<feature type="compositionally biased region" description="Polar residues" evidence="1">
    <location>
        <begin position="40"/>
        <end position="57"/>
    </location>
</feature>
<accession>A0A5B7K9U1</accession>